<name>A0AAW9CYR5_BURTH</name>
<evidence type="ECO:0000313" key="1">
    <source>
        <dbReference type="EMBL" id="MDW9255755.1"/>
    </source>
</evidence>
<protein>
    <submittedName>
        <fullName evidence="1">Uncharacterized protein</fullName>
    </submittedName>
</protein>
<gene>
    <name evidence="1" type="ORF">C7S16_1852</name>
</gene>
<proteinExistence type="predicted"/>
<evidence type="ECO:0000313" key="2">
    <source>
        <dbReference type="Proteomes" id="UP001272137"/>
    </source>
</evidence>
<dbReference type="AlphaFoldDB" id="A0AAW9CYR5"/>
<sequence>MLPTSAEIFNAGFLSRRWQRCLRIGARRSALDADPMKMSAS</sequence>
<accession>A0AAW9CYR5</accession>
<reference evidence="1" key="1">
    <citation type="submission" date="2018-08" db="EMBL/GenBank/DDBJ databases">
        <title>Identification of Burkholderia cepacia strains that express a Burkholderia pseudomallei-like capsular polysaccharide.</title>
        <authorList>
            <person name="Burtnick M.N."/>
            <person name="Vongsouvath M."/>
            <person name="Newton P."/>
            <person name="Wuthiekanun V."/>
            <person name="Limmathurotsakul D."/>
            <person name="Brett P.J."/>
            <person name="Chantratita N."/>
            <person name="Dance D.A."/>
        </authorList>
    </citation>
    <scope>NUCLEOTIDE SEQUENCE</scope>
    <source>
        <strain evidence="1">SBXCC001</strain>
    </source>
</reference>
<dbReference type="Proteomes" id="UP001272137">
    <property type="component" value="Unassembled WGS sequence"/>
</dbReference>
<comment type="caution">
    <text evidence="1">The sequence shown here is derived from an EMBL/GenBank/DDBJ whole genome shotgun (WGS) entry which is preliminary data.</text>
</comment>
<dbReference type="EMBL" id="QXCT01000002">
    <property type="protein sequence ID" value="MDW9255755.1"/>
    <property type="molecule type" value="Genomic_DNA"/>
</dbReference>
<organism evidence="1 2">
    <name type="scientific">Burkholderia thailandensis</name>
    <dbReference type="NCBI Taxonomy" id="57975"/>
    <lineage>
        <taxon>Bacteria</taxon>
        <taxon>Pseudomonadati</taxon>
        <taxon>Pseudomonadota</taxon>
        <taxon>Betaproteobacteria</taxon>
        <taxon>Burkholderiales</taxon>
        <taxon>Burkholderiaceae</taxon>
        <taxon>Burkholderia</taxon>
        <taxon>pseudomallei group</taxon>
    </lineage>
</organism>